<keyword evidence="6" id="KW-0418">Kinase</keyword>
<keyword evidence="5" id="KW-0598">Phosphotransferase system</keyword>
<dbReference type="Pfam" id="PF00358">
    <property type="entry name" value="PTS_EIIA_1"/>
    <property type="match status" value="1"/>
</dbReference>
<protein>
    <recommendedName>
        <fullName evidence="7">PTS EIIA type-1 domain-containing protein</fullName>
    </recommendedName>
</protein>
<keyword evidence="4" id="KW-0808">Transferase</keyword>
<dbReference type="Gene3D" id="2.70.70.10">
    <property type="entry name" value="Glucose Permease (Domain IIA)"/>
    <property type="match status" value="1"/>
</dbReference>
<comment type="caution">
    <text evidence="8">The sequence shown here is derived from an EMBL/GenBank/DDBJ whole genome shotgun (WGS) entry which is preliminary data.</text>
</comment>
<dbReference type="PANTHER" id="PTHR45008:SF1">
    <property type="entry name" value="PTS SYSTEM GLUCOSE-SPECIFIC EIIA COMPONENT"/>
    <property type="match status" value="1"/>
</dbReference>
<evidence type="ECO:0000256" key="3">
    <source>
        <dbReference type="ARBA" id="ARBA00022597"/>
    </source>
</evidence>
<dbReference type="InterPro" id="IPR011055">
    <property type="entry name" value="Dup_hybrid_motif"/>
</dbReference>
<sequence length="169" mass="17629">MGFLDGLLKRKENSAVEPVEKHVVMSPVKGRMIPLHEVSDPAFAEGILGVGVAVIPAEGCVYAPVDGTVAAAFPTGHAIGLMSDDGMEVLIHVGIDTVTMKGDGFSLKVGQGDRVTRGQLLLTFEPEKIEAAGHETTTMVLVSNAANLGTLEVLCEGDVDAGQKLYCLG</sequence>
<keyword evidence="9" id="KW-1185">Reference proteome</keyword>
<evidence type="ECO:0000256" key="1">
    <source>
        <dbReference type="ARBA" id="ARBA00004496"/>
    </source>
</evidence>
<evidence type="ECO:0000256" key="2">
    <source>
        <dbReference type="ARBA" id="ARBA00022448"/>
    </source>
</evidence>
<evidence type="ECO:0000259" key="7">
    <source>
        <dbReference type="PROSITE" id="PS51093"/>
    </source>
</evidence>
<dbReference type="InterPro" id="IPR001127">
    <property type="entry name" value="PTS_EIIA_1_perm"/>
</dbReference>
<keyword evidence="2" id="KW-0813">Transport</keyword>
<proteinExistence type="predicted"/>
<evidence type="ECO:0000313" key="8">
    <source>
        <dbReference type="EMBL" id="EHI57136.1"/>
    </source>
</evidence>
<dbReference type="EMBL" id="ADLN01000127">
    <property type="protein sequence ID" value="EHI57136.1"/>
    <property type="molecule type" value="Genomic_DNA"/>
</dbReference>
<dbReference type="HOGENOM" id="CLU_012312_5_3_9"/>
<evidence type="ECO:0000256" key="6">
    <source>
        <dbReference type="ARBA" id="ARBA00022777"/>
    </source>
</evidence>
<dbReference type="AlphaFoldDB" id="G5ING5"/>
<dbReference type="PANTHER" id="PTHR45008">
    <property type="entry name" value="PTS SYSTEM GLUCOSE-SPECIFIC EIIA COMPONENT"/>
    <property type="match status" value="1"/>
</dbReference>
<accession>G5ING5</accession>
<feature type="domain" description="PTS EIIA type-1" evidence="7">
    <location>
        <begin position="40"/>
        <end position="144"/>
    </location>
</feature>
<dbReference type="GO" id="GO:0016301">
    <property type="term" value="F:kinase activity"/>
    <property type="evidence" value="ECO:0007669"/>
    <property type="project" value="UniProtKB-KW"/>
</dbReference>
<dbReference type="InterPro" id="IPR050890">
    <property type="entry name" value="PTS_EIIA_component"/>
</dbReference>
<dbReference type="SUPFAM" id="SSF51261">
    <property type="entry name" value="Duplicated hybrid motif"/>
    <property type="match status" value="1"/>
</dbReference>
<dbReference type="Proteomes" id="UP000005384">
    <property type="component" value="Unassembled WGS sequence"/>
</dbReference>
<dbReference type="PATRIC" id="fig|742737.3.peg.5035"/>
<comment type="subcellular location">
    <subcellularLocation>
        <location evidence="1">Cytoplasm</location>
    </subcellularLocation>
</comment>
<dbReference type="PROSITE" id="PS51093">
    <property type="entry name" value="PTS_EIIA_TYPE_1"/>
    <property type="match status" value="1"/>
</dbReference>
<dbReference type="PROSITE" id="PS00371">
    <property type="entry name" value="PTS_EIIA_TYPE_1_HIS"/>
    <property type="match status" value="1"/>
</dbReference>
<dbReference type="GO" id="GO:0005737">
    <property type="term" value="C:cytoplasm"/>
    <property type="evidence" value="ECO:0007669"/>
    <property type="project" value="UniProtKB-SubCell"/>
</dbReference>
<dbReference type="FunFam" id="2.70.70.10:FF:000001">
    <property type="entry name" value="PTS system glucose-specific IIA component"/>
    <property type="match status" value="1"/>
</dbReference>
<evidence type="ECO:0000313" key="9">
    <source>
        <dbReference type="Proteomes" id="UP000005384"/>
    </source>
</evidence>
<evidence type="ECO:0000256" key="4">
    <source>
        <dbReference type="ARBA" id="ARBA00022679"/>
    </source>
</evidence>
<keyword evidence="3" id="KW-0762">Sugar transport</keyword>
<reference evidence="8 9" key="1">
    <citation type="submission" date="2011-08" db="EMBL/GenBank/DDBJ databases">
        <title>The Genome Sequence of Clostridium hathewayi WAL-18680.</title>
        <authorList>
            <consortium name="The Broad Institute Genome Sequencing Platform"/>
            <person name="Earl A."/>
            <person name="Ward D."/>
            <person name="Feldgarden M."/>
            <person name="Gevers D."/>
            <person name="Finegold S.M."/>
            <person name="Summanen P.H."/>
            <person name="Molitoris D.R."/>
            <person name="Song M."/>
            <person name="Daigneault M."/>
            <person name="Allen-Vercoe E."/>
            <person name="Young S.K."/>
            <person name="Zeng Q."/>
            <person name="Gargeya S."/>
            <person name="Fitzgerald M."/>
            <person name="Haas B."/>
            <person name="Abouelleil A."/>
            <person name="Alvarado L."/>
            <person name="Arachchi H.M."/>
            <person name="Berlin A."/>
            <person name="Brown A."/>
            <person name="Chapman S.B."/>
            <person name="Chen Z."/>
            <person name="Dunbar C."/>
            <person name="Freedman E."/>
            <person name="Gearin G."/>
            <person name="Gellesch M."/>
            <person name="Goldberg J."/>
            <person name="Griggs A."/>
            <person name="Gujja S."/>
            <person name="Heiman D."/>
            <person name="Howarth C."/>
            <person name="Larson L."/>
            <person name="Lui A."/>
            <person name="MacDonald P.J.P."/>
            <person name="Montmayeur A."/>
            <person name="Murphy C."/>
            <person name="Neiman D."/>
            <person name="Pearson M."/>
            <person name="Priest M."/>
            <person name="Roberts A."/>
            <person name="Saif S."/>
            <person name="Shea T."/>
            <person name="Shenoy N."/>
            <person name="Sisk P."/>
            <person name="Stolte C."/>
            <person name="Sykes S."/>
            <person name="Wortman J."/>
            <person name="Nusbaum C."/>
            <person name="Birren B."/>
        </authorList>
    </citation>
    <scope>NUCLEOTIDE SEQUENCE [LARGE SCALE GENOMIC DNA]</scope>
    <source>
        <strain evidence="8 9">WAL-18680</strain>
    </source>
</reference>
<evidence type="ECO:0000256" key="5">
    <source>
        <dbReference type="ARBA" id="ARBA00022683"/>
    </source>
</evidence>
<gene>
    <name evidence="8" type="ORF">HMPREF9473_05043</name>
</gene>
<organism evidence="8 9">
    <name type="scientific">Hungatella hathewayi WAL-18680</name>
    <dbReference type="NCBI Taxonomy" id="742737"/>
    <lineage>
        <taxon>Bacteria</taxon>
        <taxon>Bacillati</taxon>
        <taxon>Bacillota</taxon>
        <taxon>Clostridia</taxon>
        <taxon>Lachnospirales</taxon>
        <taxon>Lachnospiraceae</taxon>
        <taxon>Hungatella</taxon>
    </lineage>
</organism>
<name>G5ING5_9FIRM</name>
<dbReference type="NCBIfam" id="TIGR00830">
    <property type="entry name" value="PTBA"/>
    <property type="match status" value="1"/>
</dbReference>
<dbReference type="GO" id="GO:0009401">
    <property type="term" value="P:phosphoenolpyruvate-dependent sugar phosphotransferase system"/>
    <property type="evidence" value="ECO:0007669"/>
    <property type="project" value="UniProtKB-KW"/>
</dbReference>